<reference evidence="1" key="2">
    <citation type="submission" date="2020-11" db="EMBL/GenBank/DDBJ databases">
        <authorList>
            <person name="McCartney M.A."/>
            <person name="Auch B."/>
            <person name="Kono T."/>
            <person name="Mallez S."/>
            <person name="Becker A."/>
            <person name="Gohl D.M."/>
            <person name="Silverstein K.A.T."/>
            <person name="Koren S."/>
            <person name="Bechman K.B."/>
            <person name="Herman A."/>
            <person name="Abrahante J.E."/>
            <person name="Garbe J."/>
        </authorList>
    </citation>
    <scope>NUCLEOTIDE SEQUENCE</scope>
    <source>
        <strain evidence="1">Duluth1</strain>
        <tissue evidence="1">Whole animal</tissue>
    </source>
</reference>
<evidence type="ECO:0000313" key="1">
    <source>
        <dbReference type="EMBL" id="KAH3715582.1"/>
    </source>
</evidence>
<proteinExistence type="predicted"/>
<comment type="caution">
    <text evidence="1">The sequence shown here is derived from an EMBL/GenBank/DDBJ whole genome shotgun (WGS) entry which is preliminary data.</text>
</comment>
<organism evidence="1 2">
    <name type="scientific">Dreissena polymorpha</name>
    <name type="common">Zebra mussel</name>
    <name type="synonym">Mytilus polymorpha</name>
    <dbReference type="NCBI Taxonomy" id="45954"/>
    <lineage>
        <taxon>Eukaryota</taxon>
        <taxon>Metazoa</taxon>
        <taxon>Spiralia</taxon>
        <taxon>Lophotrochozoa</taxon>
        <taxon>Mollusca</taxon>
        <taxon>Bivalvia</taxon>
        <taxon>Autobranchia</taxon>
        <taxon>Heteroconchia</taxon>
        <taxon>Euheterodonta</taxon>
        <taxon>Imparidentia</taxon>
        <taxon>Neoheterodontei</taxon>
        <taxon>Myida</taxon>
        <taxon>Dreissenoidea</taxon>
        <taxon>Dreissenidae</taxon>
        <taxon>Dreissena</taxon>
    </lineage>
</organism>
<protein>
    <submittedName>
        <fullName evidence="1">Uncharacterized protein</fullName>
    </submittedName>
</protein>
<dbReference type="Proteomes" id="UP000828390">
    <property type="component" value="Unassembled WGS sequence"/>
</dbReference>
<accession>A0A9D4C1U1</accession>
<sequence>MCLLLWASLSNNLTTSRGRRQNLTEIEDGSISTERASLLNERKIIQLMQEHLYGLHCPTNSIGALEGARICLASLFN</sequence>
<dbReference type="EMBL" id="JAIWYP010000013">
    <property type="protein sequence ID" value="KAH3715582.1"/>
    <property type="molecule type" value="Genomic_DNA"/>
</dbReference>
<name>A0A9D4C1U1_DREPO</name>
<gene>
    <name evidence="1" type="ORF">DPMN_058293</name>
</gene>
<evidence type="ECO:0000313" key="2">
    <source>
        <dbReference type="Proteomes" id="UP000828390"/>
    </source>
</evidence>
<reference evidence="1" key="1">
    <citation type="journal article" date="2019" name="bioRxiv">
        <title>The Genome of the Zebra Mussel, Dreissena polymorpha: A Resource for Invasive Species Research.</title>
        <authorList>
            <person name="McCartney M.A."/>
            <person name="Auch B."/>
            <person name="Kono T."/>
            <person name="Mallez S."/>
            <person name="Zhang Y."/>
            <person name="Obille A."/>
            <person name="Becker A."/>
            <person name="Abrahante J.E."/>
            <person name="Garbe J."/>
            <person name="Badalamenti J.P."/>
            <person name="Herman A."/>
            <person name="Mangelson H."/>
            <person name="Liachko I."/>
            <person name="Sullivan S."/>
            <person name="Sone E.D."/>
            <person name="Koren S."/>
            <person name="Silverstein K.A.T."/>
            <person name="Beckman K.B."/>
            <person name="Gohl D.M."/>
        </authorList>
    </citation>
    <scope>NUCLEOTIDE SEQUENCE</scope>
    <source>
        <strain evidence="1">Duluth1</strain>
        <tissue evidence="1">Whole animal</tissue>
    </source>
</reference>
<dbReference type="AlphaFoldDB" id="A0A9D4C1U1"/>
<keyword evidence="2" id="KW-1185">Reference proteome</keyword>